<dbReference type="PRINTS" id="PR01039">
    <property type="entry name" value="TRNASYNTHTRP"/>
</dbReference>
<comment type="catalytic activity">
    <reaction evidence="7 8">
        <text>tRNA(Trp) + L-tryptophan + ATP = L-tryptophyl-tRNA(Trp) + AMP + diphosphate + H(+)</text>
        <dbReference type="Rhea" id="RHEA:24080"/>
        <dbReference type="Rhea" id="RHEA-COMP:9671"/>
        <dbReference type="Rhea" id="RHEA-COMP:9705"/>
        <dbReference type="ChEBI" id="CHEBI:15378"/>
        <dbReference type="ChEBI" id="CHEBI:30616"/>
        <dbReference type="ChEBI" id="CHEBI:33019"/>
        <dbReference type="ChEBI" id="CHEBI:57912"/>
        <dbReference type="ChEBI" id="CHEBI:78442"/>
        <dbReference type="ChEBI" id="CHEBI:78535"/>
        <dbReference type="ChEBI" id="CHEBI:456215"/>
        <dbReference type="EC" id="6.1.1.2"/>
    </reaction>
</comment>
<evidence type="ECO:0000256" key="3">
    <source>
        <dbReference type="ARBA" id="ARBA00022741"/>
    </source>
</evidence>
<name>A0A3N2QCF1_9BACT</name>
<feature type="binding site" evidence="8">
    <location>
        <position position="199"/>
    </location>
    <ligand>
        <name>ATP</name>
        <dbReference type="ChEBI" id="CHEBI:30616"/>
    </ligand>
</feature>
<dbReference type="HAMAP" id="MF_00140_B">
    <property type="entry name" value="Trp_tRNA_synth_B"/>
    <property type="match status" value="1"/>
</dbReference>
<dbReference type="AlphaFoldDB" id="A0A3N2QCF1"/>
<dbReference type="InterPro" id="IPR050203">
    <property type="entry name" value="Trp-tRNA_synthetase"/>
</dbReference>
<keyword evidence="5 8" id="KW-0648">Protein biosynthesis</keyword>
<dbReference type="PANTHER" id="PTHR43766:SF1">
    <property type="entry name" value="TRYPTOPHAN--TRNA LIGASE, MITOCHONDRIAL"/>
    <property type="match status" value="1"/>
</dbReference>
<protein>
    <recommendedName>
        <fullName evidence="8">Tryptophan--tRNA ligase</fullName>
        <ecNumber evidence="8">6.1.1.2</ecNumber>
    </recommendedName>
    <alternativeName>
        <fullName evidence="8">Tryptophanyl-tRNA synthetase</fullName>
        <shortName evidence="8">TrpRS</shortName>
    </alternativeName>
</protein>
<dbReference type="PROSITE" id="PS00178">
    <property type="entry name" value="AA_TRNA_LIGASE_I"/>
    <property type="match status" value="1"/>
</dbReference>
<sequence length="339" mass="38038">MRIVSAIQPSGRLHLGNYFGALQKYIKVQEEGQALFFIADLHALTTVRNGQQLQEMTYGLALDYLAFGLDPKKTILFRQSDVLEHTELAWYLATVAPMGLLERAHSYKDKVIRGLFPSVGLFAYPILMAADILLYRADRVPVGKDQMQHLEIARDLANKFNTAYVLGYDASDPEGTKEGNAPGILTLPSPFFMKDESIVPGTDGAKMSKSYNNVIEIFADEAIITKKIMSIKTDSSSVIEPKDMRVSPIFALLQLLVTPSEMADIEESCRIGGKGYSTYKHRLLECFYETFRTVRQRRKELEGEKGYVKNVLNQGAERARQYASSTMEDIRKAVGTARK</sequence>
<dbReference type="InterPro" id="IPR002306">
    <property type="entry name" value="Trp-tRNA-ligase"/>
</dbReference>
<evidence type="ECO:0000256" key="8">
    <source>
        <dbReference type="HAMAP-Rule" id="MF_00140"/>
    </source>
</evidence>
<organism evidence="10 11">
    <name type="scientific">Candidatus Cardinium hertigii</name>
    <dbReference type="NCBI Taxonomy" id="247481"/>
    <lineage>
        <taxon>Bacteria</taxon>
        <taxon>Pseudomonadati</taxon>
        <taxon>Bacteroidota</taxon>
        <taxon>Cytophagia</taxon>
        <taxon>Cytophagales</taxon>
        <taxon>Amoebophilaceae</taxon>
        <taxon>Candidatus Cardinium</taxon>
    </lineage>
</organism>
<evidence type="ECO:0000256" key="7">
    <source>
        <dbReference type="ARBA" id="ARBA00049929"/>
    </source>
</evidence>
<feature type="short sequence motif" description="'HIGH' region" evidence="8">
    <location>
        <begin position="9"/>
        <end position="17"/>
    </location>
</feature>
<comment type="caution">
    <text evidence="10">The sequence shown here is derived from an EMBL/GenBank/DDBJ whole genome shotgun (WGS) entry which is preliminary data.</text>
</comment>
<dbReference type="InterPro" id="IPR001412">
    <property type="entry name" value="aa-tRNA-synth_I_CS"/>
</dbReference>
<evidence type="ECO:0000256" key="5">
    <source>
        <dbReference type="ARBA" id="ARBA00022917"/>
    </source>
</evidence>
<comment type="similarity">
    <text evidence="1 8 9">Belongs to the class-I aminoacyl-tRNA synthetase family.</text>
</comment>
<feature type="binding site" evidence="8">
    <location>
        <begin position="8"/>
        <end position="10"/>
    </location>
    <ligand>
        <name>ATP</name>
        <dbReference type="ChEBI" id="CHEBI:30616"/>
    </ligand>
</feature>
<dbReference type="NCBIfam" id="TIGR00233">
    <property type="entry name" value="trpS"/>
    <property type="match status" value="1"/>
</dbReference>
<keyword evidence="11" id="KW-1185">Reference proteome</keyword>
<dbReference type="PANTHER" id="PTHR43766">
    <property type="entry name" value="TRYPTOPHAN--TRNA LIGASE, MITOCHONDRIAL"/>
    <property type="match status" value="1"/>
</dbReference>
<dbReference type="GO" id="GO:0006436">
    <property type="term" value="P:tryptophanyl-tRNA aminoacylation"/>
    <property type="evidence" value="ECO:0007669"/>
    <property type="project" value="UniProtKB-UniRule"/>
</dbReference>
<evidence type="ECO:0000313" key="10">
    <source>
        <dbReference type="EMBL" id="ROT47464.1"/>
    </source>
</evidence>
<evidence type="ECO:0000256" key="4">
    <source>
        <dbReference type="ARBA" id="ARBA00022840"/>
    </source>
</evidence>
<proteinExistence type="inferred from homology"/>
<dbReference type="FunFam" id="1.10.240.10:FF:000005">
    <property type="entry name" value="Tryptophan--tRNA ligase"/>
    <property type="match status" value="1"/>
</dbReference>
<dbReference type="Gene3D" id="1.10.240.10">
    <property type="entry name" value="Tyrosyl-Transfer RNA Synthetase"/>
    <property type="match status" value="1"/>
</dbReference>
<dbReference type="EC" id="6.1.1.2" evidence="8"/>
<keyword evidence="3 8" id="KW-0547">Nucleotide-binding</keyword>
<evidence type="ECO:0000313" key="11">
    <source>
        <dbReference type="Proteomes" id="UP000270927"/>
    </source>
</evidence>
<feature type="short sequence motif" description="'KMSKS' region" evidence="8">
    <location>
        <begin position="206"/>
        <end position="210"/>
    </location>
</feature>
<keyword evidence="4 8" id="KW-0067">ATP-binding</keyword>
<feature type="binding site" evidence="8">
    <location>
        <position position="131"/>
    </location>
    <ligand>
        <name>L-tryptophan</name>
        <dbReference type="ChEBI" id="CHEBI:57912"/>
    </ligand>
</feature>
<dbReference type="EMBL" id="RARA01000023">
    <property type="protein sequence ID" value="ROT47464.1"/>
    <property type="molecule type" value="Genomic_DNA"/>
</dbReference>
<dbReference type="InterPro" id="IPR002305">
    <property type="entry name" value="aa-tRNA-synth_Ic"/>
</dbReference>
<dbReference type="Gene3D" id="3.40.50.620">
    <property type="entry name" value="HUPs"/>
    <property type="match status" value="1"/>
</dbReference>
<dbReference type="GO" id="GO:0004830">
    <property type="term" value="F:tryptophan-tRNA ligase activity"/>
    <property type="evidence" value="ECO:0007669"/>
    <property type="project" value="UniProtKB-UniRule"/>
</dbReference>
<dbReference type="OrthoDB" id="9801042at2"/>
<feature type="binding site" evidence="8">
    <location>
        <begin position="206"/>
        <end position="210"/>
    </location>
    <ligand>
        <name>ATP</name>
        <dbReference type="ChEBI" id="CHEBI:30616"/>
    </ligand>
</feature>
<dbReference type="RefSeq" id="WP_123662708.1">
    <property type="nucleotide sequence ID" value="NZ_RARA01000023.1"/>
</dbReference>
<evidence type="ECO:0000256" key="6">
    <source>
        <dbReference type="ARBA" id="ARBA00023146"/>
    </source>
</evidence>
<dbReference type="Proteomes" id="UP000270927">
    <property type="component" value="Unassembled WGS sequence"/>
</dbReference>
<feature type="binding site" evidence="8">
    <location>
        <begin position="16"/>
        <end position="17"/>
    </location>
    <ligand>
        <name>ATP</name>
        <dbReference type="ChEBI" id="CHEBI:30616"/>
    </ligand>
</feature>
<dbReference type="Pfam" id="PF00579">
    <property type="entry name" value="tRNA-synt_1b"/>
    <property type="match status" value="1"/>
</dbReference>
<dbReference type="CDD" id="cd00806">
    <property type="entry name" value="TrpRS_core"/>
    <property type="match status" value="1"/>
</dbReference>
<evidence type="ECO:0000256" key="1">
    <source>
        <dbReference type="ARBA" id="ARBA00005594"/>
    </source>
</evidence>
<reference evidence="10 11" key="1">
    <citation type="submission" date="2018-09" db="EMBL/GenBank/DDBJ databases">
        <title>Comparative Genomics of Wolbachia-Cardinium Dual Endosymbiosis in a Plant-Parasitic Nematode.</title>
        <authorList>
            <person name="Brown A.M.V."/>
            <person name="Wasala S.K."/>
            <person name="Howe D.K."/>
            <person name="Peetz A.B."/>
            <person name="Zasada I.A."/>
            <person name="Denver D.R."/>
        </authorList>
    </citation>
    <scope>NUCLEOTIDE SEQUENCE [LARGE SCALE GENOMIC DNA]</scope>
    <source>
        <strain evidence="10 11">Pp_1</strain>
    </source>
</reference>
<comment type="function">
    <text evidence="8">Catalyzes the attachment of tryptophan to tRNA(Trp).</text>
</comment>
<keyword evidence="6 8" id="KW-0030">Aminoacyl-tRNA synthetase</keyword>
<accession>A0A3N2QCF1</accession>
<gene>
    <name evidence="8 10" type="primary">trpS</name>
    <name evidence="10" type="ORF">EDM02_02295</name>
</gene>
<evidence type="ECO:0000256" key="2">
    <source>
        <dbReference type="ARBA" id="ARBA00022598"/>
    </source>
</evidence>
<evidence type="ECO:0000256" key="9">
    <source>
        <dbReference type="RuleBase" id="RU363036"/>
    </source>
</evidence>
<dbReference type="GO" id="GO:0005829">
    <property type="term" value="C:cytosol"/>
    <property type="evidence" value="ECO:0007669"/>
    <property type="project" value="TreeGrafter"/>
</dbReference>
<dbReference type="GO" id="GO:0005524">
    <property type="term" value="F:ATP binding"/>
    <property type="evidence" value="ECO:0007669"/>
    <property type="project" value="UniProtKB-UniRule"/>
</dbReference>
<dbReference type="InterPro" id="IPR014729">
    <property type="entry name" value="Rossmann-like_a/b/a_fold"/>
</dbReference>
<dbReference type="SUPFAM" id="SSF52374">
    <property type="entry name" value="Nucleotidylyl transferase"/>
    <property type="match status" value="1"/>
</dbReference>
<keyword evidence="2 8" id="KW-0436">Ligase</keyword>
<comment type="subcellular location">
    <subcellularLocation>
        <location evidence="8">Cytoplasm</location>
    </subcellularLocation>
</comment>
<comment type="subunit">
    <text evidence="8">Homodimer.</text>
</comment>
<keyword evidence="8" id="KW-0963">Cytoplasm</keyword>
<feature type="binding site" evidence="8">
    <location>
        <begin position="143"/>
        <end position="145"/>
    </location>
    <ligand>
        <name>ATP</name>
        <dbReference type="ChEBI" id="CHEBI:30616"/>
    </ligand>
</feature>
<dbReference type="InterPro" id="IPR024109">
    <property type="entry name" value="Trp-tRNA-ligase_bac-type"/>
</dbReference>